<dbReference type="NCBIfam" id="TIGR00254">
    <property type="entry name" value="GGDEF"/>
    <property type="match status" value="1"/>
</dbReference>
<dbReference type="Gene3D" id="3.30.70.270">
    <property type="match status" value="1"/>
</dbReference>
<dbReference type="PROSITE" id="PS50887">
    <property type="entry name" value="GGDEF"/>
    <property type="match status" value="1"/>
</dbReference>
<protein>
    <submittedName>
        <fullName evidence="2">Sensor domain-containing diguanylate cyclase</fullName>
    </submittedName>
</protein>
<accession>A0A7C4AIB0</accession>
<dbReference type="PANTHER" id="PTHR46663:SF2">
    <property type="entry name" value="GGDEF DOMAIN-CONTAINING PROTEIN"/>
    <property type="match status" value="1"/>
</dbReference>
<dbReference type="EMBL" id="DSRP01000769">
    <property type="protein sequence ID" value="HGG93480.1"/>
    <property type="molecule type" value="Genomic_DNA"/>
</dbReference>
<dbReference type="SMART" id="SM00267">
    <property type="entry name" value="GGDEF"/>
    <property type="match status" value="1"/>
</dbReference>
<dbReference type="Pfam" id="PF00990">
    <property type="entry name" value="GGDEF"/>
    <property type="match status" value="1"/>
</dbReference>
<dbReference type="InterPro" id="IPR043128">
    <property type="entry name" value="Rev_trsase/Diguanyl_cyclase"/>
</dbReference>
<dbReference type="PANTHER" id="PTHR46663">
    <property type="entry name" value="DIGUANYLATE CYCLASE DGCT-RELATED"/>
    <property type="match status" value="1"/>
</dbReference>
<reference evidence="2" key="1">
    <citation type="journal article" date="2020" name="mSystems">
        <title>Genome- and Community-Level Interaction Insights into Carbon Utilization and Element Cycling Functions of Hydrothermarchaeota in Hydrothermal Sediment.</title>
        <authorList>
            <person name="Zhou Z."/>
            <person name="Liu Y."/>
            <person name="Xu W."/>
            <person name="Pan J."/>
            <person name="Luo Z.H."/>
            <person name="Li M."/>
        </authorList>
    </citation>
    <scope>NUCLEOTIDE SEQUENCE [LARGE SCALE GENOMIC DNA]</scope>
    <source>
        <strain evidence="2">SpSt-413</strain>
    </source>
</reference>
<organism evidence="2">
    <name type="scientific">Fundidesulfovibrio putealis</name>
    <dbReference type="NCBI Taxonomy" id="270496"/>
    <lineage>
        <taxon>Bacteria</taxon>
        <taxon>Pseudomonadati</taxon>
        <taxon>Thermodesulfobacteriota</taxon>
        <taxon>Desulfovibrionia</taxon>
        <taxon>Desulfovibrionales</taxon>
        <taxon>Desulfovibrionaceae</taxon>
        <taxon>Fundidesulfovibrio</taxon>
    </lineage>
</organism>
<dbReference type="FunFam" id="3.30.70.270:FF:000001">
    <property type="entry name" value="Diguanylate cyclase domain protein"/>
    <property type="match status" value="1"/>
</dbReference>
<dbReference type="AlphaFoldDB" id="A0A7C4AIB0"/>
<gene>
    <name evidence="2" type="ORF">ENR59_11105</name>
</gene>
<evidence type="ECO:0000313" key="2">
    <source>
        <dbReference type="EMBL" id="HGG93480.1"/>
    </source>
</evidence>
<dbReference type="CDD" id="cd01949">
    <property type="entry name" value="GGDEF"/>
    <property type="match status" value="1"/>
</dbReference>
<dbReference type="InterPro" id="IPR000160">
    <property type="entry name" value="GGDEF_dom"/>
</dbReference>
<dbReference type="GO" id="GO:0003824">
    <property type="term" value="F:catalytic activity"/>
    <property type="evidence" value="ECO:0007669"/>
    <property type="project" value="UniProtKB-ARBA"/>
</dbReference>
<name>A0A7C4AIB0_9BACT</name>
<proteinExistence type="predicted"/>
<dbReference type="SUPFAM" id="SSF55073">
    <property type="entry name" value="Nucleotide cyclase"/>
    <property type="match status" value="1"/>
</dbReference>
<comment type="caution">
    <text evidence="2">The sequence shown here is derived from an EMBL/GenBank/DDBJ whole genome shotgun (WGS) entry which is preliminary data.</text>
</comment>
<dbReference type="InterPro" id="IPR029787">
    <property type="entry name" value="Nucleotide_cyclase"/>
</dbReference>
<sequence length="299" mass="32213">MGHHGPDRSSPGGVVMPQRTYLELNFDPACLADSNGRMRSVNDPMLGLLGLDRAHADSVHLADLLGPKGFAELSRNAGEQPATIKRLSVRVHGGAVQPMEARAMRLPNGDLALVLRPLAAYAAAEGAEHMALHDALTGLPNRVLLLDRLNQTLARVRRHNDFAAVIFIDLDGFKPVNDTYGHECGDEVLRATARRLLEVVRGDDTAARIGGDEFVMILGELKNGLHAGLTGNRIIKSLTQPVGWKGSSVRVSASLGIAVAPTDGDDPETLLRKADEAMYVAKKSGKNGYSFYNESSYFD</sequence>
<feature type="domain" description="GGDEF" evidence="1">
    <location>
        <begin position="161"/>
        <end position="294"/>
    </location>
</feature>
<dbReference type="InterPro" id="IPR052163">
    <property type="entry name" value="DGC-Regulatory_Protein"/>
</dbReference>
<evidence type="ECO:0000259" key="1">
    <source>
        <dbReference type="PROSITE" id="PS50887"/>
    </source>
</evidence>